<dbReference type="Proteomes" id="UP000218890">
    <property type="component" value="Chromosome"/>
</dbReference>
<proteinExistence type="predicted"/>
<accession>A0A0X8X6N9</accession>
<evidence type="ECO:0000313" key="1">
    <source>
        <dbReference type="EMBL" id="BAU56594.2"/>
    </source>
</evidence>
<dbReference type="KEGG" id="hhk:HH1059_25170"/>
<gene>
    <name evidence="1" type="ORF">HH1059_25170</name>
</gene>
<dbReference type="EMBL" id="AP017372">
    <property type="protein sequence ID" value="BAU56594.2"/>
    <property type="molecule type" value="Genomic_DNA"/>
</dbReference>
<dbReference type="AlphaFoldDB" id="A0A0X8X6N9"/>
<dbReference type="PROSITE" id="PS51257">
    <property type="entry name" value="PROKAR_LIPOPROTEIN"/>
    <property type="match status" value="1"/>
</dbReference>
<keyword evidence="2" id="KW-1185">Reference proteome</keyword>
<organism evidence="1 2">
    <name type="scientific">Halorhodospira halochloris</name>
    <name type="common">Ectothiorhodospira halochloris</name>
    <dbReference type="NCBI Taxonomy" id="1052"/>
    <lineage>
        <taxon>Bacteria</taxon>
        <taxon>Pseudomonadati</taxon>
        <taxon>Pseudomonadota</taxon>
        <taxon>Gammaproteobacteria</taxon>
        <taxon>Chromatiales</taxon>
        <taxon>Ectothiorhodospiraceae</taxon>
        <taxon>Halorhodospira</taxon>
    </lineage>
</organism>
<dbReference type="RefSeq" id="WP_162549554.1">
    <property type="nucleotide sequence ID" value="NZ_AP017372.2"/>
</dbReference>
<evidence type="ECO:0000313" key="2">
    <source>
        <dbReference type="Proteomes" id="UP000218890"/>
    </source>
</evidence>
<protein>
    <submittedName>
        <fullName evidence="1">Uncharacterized protein</fullName>
    </submittedName>
</protein>
<sequence length="216" mass="24211">MRITDLMMRKRCLGIAVLFMGLAWSGCIAAERSLLLVPSELFSFEYNEDNQLGDVEDDLLHFGSSFYDIKSDAVAEHNSSVDSSDEIISVHEIVPPHPANKDEISTFYKRKGDEGGEYLQELCERVGVSSLAYSPMSFGDVSEHAESDFIDVLEMQANVFSCEEGEHLSKKVRLGVAGSESEEELLREWIVLKLKKVLLGYEDSDSEEKSEEQAEL</sequence>
<name>A0A0X8X6N9_HALHR</name>
<reference evidence="1" key="1">
    <citation type="submission" date="2016-02" db="EMBL/GenBank/DDBJ databases">
        <title>Halorhodospira halochloris DSM-1059 complete genome, version 2.</title>
        <authorList>
            <person name="Tsukatani Y."/>
        </authorList>
    </citation>
    <scope>NUCLEOTIDE SEQUENCE</scope>
    <source>
        <strain evidence="1">DSM 1059</strain>
    </source>
</reference>